<dbReference type="AlphaFoldDB" id="A0A9Q0J126"/>
<reference evidence="1" key="2">
    <citation type="journal article" date="2023" name="Plants (Basel)">
        <title>Annotation of the Turnera subulata (Passifloraceae) Draft Genome Reveals the S-Locus Evolved after the Divergence of Turneroideae from Passifloroideae in a Stepwise Manner.</title>
        <authorList>
            <person name="Henning P.M."/>
            <person name="Roalson E.H."/>
            <person name="Mir W."/>
            <person name="McCubbin A.G."/>
            <person name="Shore J.S."/>
        </authorList>
    </citation>
    <scope>NUCLEOTIDE SEQUENCE</scope>
    <source>
        <strain evidence="1">F60SS</strain>
    </source>
</reference>
<evidence type="ECO:0000313" key="1">
    <source>
        <dbReference type="EMBL" id="KAJ4824102.1"/>
    </source>
</evidence>
<dbReference type="Proteomes" id="UP001141552">
    <property type="component" value="Unassembled WGS sequence"/>
</dbReference>
<protein>
    <submittedName>
        <fullName evidence="1">Uncharacterized protein</fullName>
    </submittedName>
</protein>
<name>A0A9Q0J126_9ROSI</name>
<organism evidence="1 2">
    <name type="scientific">Turnera subulata</name>
    <dbReference type="NCBI Taxonomy" id="218843"/>
    <lineage>
        <taxon>Eukaryota</taxon>
        <taxon>Viridiplantae</taxon>
        <taxon>Streptophyta</taxon>
        <taxon>Embryophyta</taxon>
        <taxon>Tracheophyta</taxon>
        <taxon>Spermatophyta</taxon>
        <taxon>Magnoliopsida</taxon>
        <taxon>eudicotyledons</taxon>
        <taxon>Gunneridae</taxon>
        <taxon>Pentapetalae</taxon>
        <taxon>rosids</taxon>
        <taxon>fabids</taxon>
        <taxon>Malpighiales</taxon>
        <taxon>Passifloraceae</taxon>
        <taxon>Turnera</taxon>
    </lineage>
</organism>
<dbReference type="EMBL" id="JAKUCV010007266">
    <property type="protein sequence ID" value="KAJ4824102.1"/>
    <property type="molecule type" value="Genomic_DNA"/>
</dbReference>
<reference evidence="1" key="1">
    <citation type="submission" date="2022-02" db="EMBL/GenBank/DDBJ databases">
        <authorList>
            <person name="Henning P.M."/>
            <person name="McCubbin A.G."/>
            <person name="Shore J.S."/>
        </authorList>
    </citation>
    <scope>NUCLEOTIDE SEQUENCE</scope>
    <source>
        <strain evidence="1">F60SS</strain>
        <tissue evidence="1">Leaves</tissue>
    </source>
</reference>
<gene>
    <name evidence="1" type="ORF">Tsubulata_050247</name>
</gene>
<sequence length="78" mass="8285">MLQDHYAAINIVRLENAFQASTIGQGTRRHCLVNVIDSALKVAGTGRAAYAGYKAEGAYATAAVIMSTAIEVRGNPFE</sequence>
<evidence type="ECO:0000313" key="2">
    <source>
        <dbReference type="Proteomes" id="UP001141552"/>
    </source>
</evidence>
<comment type="caution">
    <text evidence="1">The sequence shown here is derived from an EMBL/GenBank/DDBJ whole genome shotgun (WGS) entry which is preliminary data.</text>
</comment>
<keyword evidence="2" id="KW-1185">Reference proteome</keyword>
<accession>A0A9Q0J126</accession>
<proteinExistence type="predicted"/>